<protein>
    <submittedName>
        <fullName evidence="4">Uncharacterized protein LOC106814535</fullName>
    </submittedName>
</protein>
<dbReference type="PANTHER" id="PTHR35385">
    <property type="entry name" value="PROTEIN B, PUTATIVE-RELATED-RELATED"/>
    <property type="match status" value="1"/>
</dbReference>
<keyword evidence="1" id="KW-0863">Zinc-finger</keyword>
<gene>
    <name evidence="4" type="primary">LOC106814535</name>
</gene>
<evidence type="ECO:0000256" key="1">
    <source>
        <dbReference type="PROSITE-ProRule" id="PRU00325"/>
    </source>
</evidence>
<keyword evidence="1" id="KW-0862">Zinc</keyword>
<evidence type="ECO:0000313" key="3">
    <source>
        <dbReference type="Proteomes" id="UP000695022"/>
    </source>
</evidence>
<evidence type="ECO:0000259" key="2">
    <source>
        <dbReference type="PROSITE" id="PS50966"/>
    </source>
</evidence>
<accession>A0ABM1EQ66</accession>
<organism evidence="3 4">
    <name type="scientific">Priapulus caudatus</name>
    <name type="common">Priapulid worm</name>
    <dbReference type="NCBI Taxonomy" id="37621"/>
    <lineage>
        <taxon>Eukaryota</taxon>
        <taxon>Metazoa</taxon>
        <taxon>Ecdysozoa</taxon>
        <taxon>Scalidophora</taxon>
        <taxon>Priapulida</taxon>
        <taxon>Priapulimorpha</taxon>
        <taxon>Priapulimorphida</taxon>
        <taxon>Priapulidae</taxon>
        <taxon>Priapulus</taxon>
    </lineage>
</organism>
<evidence type="ECO:0000313" key="4">
    <source>
        <dbReference type="RefSeq" id="XP_014674337.1"/>
    </source>
</evidence>
<dbReference type="InterPro" id="IPR007527">
    <property type="entry name" value="Znf_SWIM"/>
</dbReference>
<dbReference type="Proteomes" id="UP000695022">
    <property type="component" value="Unplaced"/>
</dbReference>
<name>A0ABM1EQ66_PRICU</name>
<proteinExistence type="predicted"/>
<reference evidence="4" key="1">
    <citation type="submission" date="2025-08" db="UniProtKB">
        <authorList>
            <consortium name="RefSeq"/>
        </authorList>
    </citation>
    <scope>IDENTIFICATION</scope>
</reference>
<feature type="domain" description="SWIM-type" evidence="2">
    <location>
        <begin position="599"/>
        <end position="642"/>
    </location>
</feature>
<dbReference type="RefSeq" id="XP_014674337.1">
    <property type="nucleotide sequence ID" value="XM_014818851.1"/>
</dbReference>
<sequence>MADVSGSTTHTLLQHNYAANVHHESSMSSNTATVRSRPEVDQDVKIALSHFKEVFLPSEYAYHVNNFEQFVPDVYSGAPDIIFRASVWVNKISDRESFDIWLKAFQNLTRTEYRVTRTHPRVKGKFVMYRGEYHCQHRTRSFHYVPVKKKSLTSSAGRRSRKADCNSSICLTVYTSGAEIAGGCSNMRCLLRIDYCHSHAIDSAHMLSFRKVSDATRQKFLDLFEAGHSAVSAKLLHETEMQLQCEPDEIQDRLADRSINPRDSDVYNIYKEWHRGAPAAAAASAREQCVDHRRLETLVREYNETHAASGGNASIDAPVPAGTDHDYARRDDAAEPAVIAVCTPIMRRAHKTPSHAKVFCDAASSFRRHGYTTLVLSSDSPAGPLLLGVVIVSDDSPETLTRGLAALKRVVPGERAFHGNGADGGPAVVVAGVEAALAWLCDARNGVTDWHDRRMLACRVSAVLRADTATDACCHHEQLLECPVARKHERFLAYYRSLWLRRKEWVLPHQSRVDDDGSDLAHTGMRLLREIAFQRTKARSIAQMFMFVTTTLELYLRRRLLSPAQHGRLDHFLLTKYKGLNREKVRQTDVTAVSDDAQFEVRSSTKRNAEHWVDMRSGVCSCAYGIDGALCEHQAAVLMKTRSQAAPPADPAPMTERERTLCASVAIGERTDEARLFLVLADNTLVEIANTPQITALAELCEPVNEGDGGGAAECESAGARLDAVVAGANDGPRRGVEVASCRGKYFDIATSSNLASVRRYMKVAPPCLPDVFVTNHELVDCNEVEIC</sequence>
<dbReference type="PROSITE" id="PS50966">
    <property type="entry name" value="ZF_SWIM"/>
    <property type="match status" value="1"/>
</dbReference>
<keyword evidence="1" id="KW-0479">Metal-binding</keyword>
<dbReference type="PANTHER" id="PTHR35385:SF2">
    <property type="entry name" value="PROTEIN B, PUTATIVE-RELATED"/>
    <property type="match status" value="1"/>
</dbReference>
<dbReference type="GeneID" id="106814535"/>
<keyword evidence="3" id="KW-1185">Reference proteome</keyword>